<feature type="compositionally biased region" description="Low complexity" evidence="1">
    <location>
        <begin position="57"/>
        <end position="68"/>
    </location>
</feature>
<proteinExistence type="predicted"/>
<sequence>MSALSRAADATVCGIERGAKAAGHGIEAGLAATAYGIKLGVAATADALSKVGEKIVSHSGNESSANSSIDRDNWQKPTPTPSQSKAD</sequence>
<organism evidence="2 3">
    <name type="scientific">Candidatus Dechloromonas phosphorivorans</name>
    <dbReference type="NCBI Taxonomy" id="2899244"/>
    <lineage>
        <taxon>Bacteria</taxon>
        <taxon>Pseudomonadati</taxon>
        <taxon>Pseudomonadota</taxon>
        <taxon>Betaproteobacteria</taxon>
        <taxon>Rhodocyclales</taxon>
        <taxon>Azonexaceae</taxon>
        <taxon>Dechloromonas</taxon>
    </lineage>
</organism>
<reference evidence="2 3" key="1">
    <citation type="submission" date="2020-10" db="EMBL/GenBank/DDBJ databases">
        <title>Connecting structure to function with the recovery of over 1000 high-quality activated sludge metagenome-assembled genomes encoding full-length rRNA genes using long-read sequencing.</title>
        <authorList>
            <person name="Singleton C.M."/>
            <person name="Petriglieri F."/>
            <person name="Kristensen J.M."/>
            <person name="Kirkegaard R.H."/>
            <person name="Michaelsen T.Y."/>
            <person name="Andersen M.H."/>
            <person name="Karst S.M."/>
            <person name="Dueholm M.S."/>
            <person name="Nielsen P.H."/>
            <person name="Albertsen M."/>
        </authorList>
    </citation>
    <scope>NUCLEOTIDE SEQUENCE [LARGE SCALE GENOMIC DNA]</scope>
    <source>
        <strain evidence="2">EsbW_18-Q3-R4-48_BATAC.463</strain>
    </source>
</reference>
<dbReference type="Proteomes" id="UP000739411">
    <property type="component" value="Unassembled WGS sequence"/>
</dbReference>
<accession>A0A935K806</accession>
<feature type="compositionally biased region" description="Polar residues" evidence="1">
    <location>
        <begin position="75"/>
        <end position="87"/>
    </location>
</feature>
<evidence type="ECO:0000313" key="2">
    <source>
        <dbReference type="EMBL" id="MBK7414315.1"/>
    </source>
</evidence>
<evidence type="ECO:0000313" key="3">
    <source>
        <dbReference type="Proteomes" id="UP000739411"/>
    </source>
</evidence>
<feature type="region of interest" description="Disordered" evidence="1">
    <location>
        <begin position="54"/>
        <end position="87"/>
    </location>
</feature>
<dbReference type="AlphaFoldDB" id="A0A935K806"/>
<name>A0A935K806_9RHOO</name>
<gene>
    <name evidence="2" type="ORF">IPJ38_03535</name>
</gene>
<comment type="caution">
    <text evidence="2">The sequence shown here is derived from an EMBL/GenBank/DDBJ whole genome shotgun (WGS) entry which is preliminary data.</text>
</comment>
<protein>
    <submittedName>
        <fullName evidence="2">Uncharacterized protein</fullName>
    </submittedName>
</protein>
<evidence type="ECO:0000256" key="1">
    <source>
        <dbReference type="SAM" id="MobiDB-lite"/>
    </source>
</evidence>
<dbReference type="EMBL" id="JADJMS010000008">
    <property type="protein sequence ID" value="MBK7414315.1"/>
    <property type="molecule type" value="Genomic_DNA"/>
</dbReference>